<evidence type="ECO:0000256" key="2">
    <source>
        <dbReference type="SAM" id="SignalP"/>
    </source>
</evidence>
<reference evidence="3 4" key="1">
    <citation type="submission" date="2017-03" db="EMBL/GenBank/DDBJ databases">
        <title>Isolation of Levoglucosan Utilizing Bacteria.</title>
        <authorList>
            <person name="Arya A.S."/>
        </authorList>
    </citation>
    <scope>NUCLEOTIDE SEQUENCE [LARGE SCALE GENOMIC DNA]</scope>
    <source>
        <strain evidence="3 4">MEC069</strain>
    </source>
</reference>
<dbReference type="EMBL" id="MYFO01000011">
    <property type="protein sequence ID" value="TFE87957.1"/>
    <property type="molecule type" value="Genomic_DNA"/>
</dbReference>
<proteinExistence type="predicted"/>
<evidence type="ECO:0000313" key="3">
    <source>
        <dbReference type="EMBL" id="TFE87957.1"/>
    </source>
</evidence>
<protein>
    <submittedName>
        <fullName evidence="3">Uncharacterized protein</fullName>
    </submittedName>
</protein>
<gene>
    <name evidence="3" type="ORF">B5M42_10370</name>
</gene>
<keyword evidence="2" id="KW-0732">Signal</keyword>
<comment type="caution">
    <text evidence="3">The sequence shown here is derived from an EMBL/GenBank/DDBJ whole genome shotgun (WGS) entry which is preliminary data.</text>
</comment>
<name>A0A4Y8Q347_9BACL</name>
<dbReference type="RefSeq" id="WP_134752461.1">
    <property type="nucleotide sequence ID" value="NZ_MYFO02000003.1"/>
</dbReference>
<sequence>MPIQTSIRKTPYALLLGALLLASGCQSAAPASTNSAAPQPTVSAAGTASPAPSGAADDSNSGQAAATPQATGAAASDSATAVVLNQPTAVRLASASSGWIGGDGWIARTDNGGKSWKQQYKGGEAIAQIFALNDKMAWAVTGSKQLLATTDGGQTWKLAGSVPNNGFLHFVSAKEAFMANATTKDGGRTWTTLQTPANLVGDPYFHDAANGWAVTQTEGAGKVERTTDGGRTWTAVMNRKLAAPLNGALIRSAGASDAWVEWIGDSGMTQTSYSLFHTADGGGKWQTVLANSSAGGGPAPGFPLEYNDGPKNEGSRPGPLYVVDRQTAFMGGSCPACDKPNTIGWTKDAGRTWVNGSAAFAGYGEALLAMADSERGWWITTDSTEPSAMYTTADGGKTWTKVYTFAKPKASS</sequence>
<feature type="region of interest" description="Disordered" evidence="1">
    <location>
        <begin position="29"/>
        <end position="72"/>
    </location>
</feature>
<keyword evidence="4" id="KW-1185">Reference proteome</keyword>
<accession>A0A4Y8Q347</accession>
<evidence type="ECO:0000256" key="1">
    <source>
        <dbReference type="SAM" id="MobiDB-lite"/>
    </source>
</evidence>
<dbReference type="OrthoDB" id="2661955at2"/>
<dbReference type="PANTHER" id="PTHR47199">
    <property type="entry name" value="PHOTOSYSTEM II STABILITY/ASSEMBLY FACTOR HCF136, CHLOROPLASTIC"/>
    <property type="match status" value="1"/>
</dbReference>
<organism evidence="3 4">
    <name type="scientific">Paenibacillus athensensis</name>
    <dbReference type="NCBI Taxonomy" id="1967502"/>
    <lineage>
        <taxon>Bacteria</taxon>
        <taxon>Bacillati</taxon>
        <taxon>Bacillota</taxon>
        <taxon>Bacilli</taxon>
        <taxon>Bacillales</taxon>
        <taxon>Paenibacillaceae</taxon>
        <taxon>Paenibacillus</taxon>
    </lineage>
</organism>
<dbReference type="Proteomes" id="UP000298246">
    <property type="component" value="Unassembled WGS sequence"/>
</dbReference>
<feature type="signal peptide" evidence="2">
    <location>
        <begin position="1"/>
        <end position="28"/>
    </location>
</feature>
<dbReference type="SUPFAM" id="SSF110296">
    <property type="entry name" value="Oligoxyloglucan reducing end-specific cellobiohydrolase"/>
    <property type="match status" value="2"/>
</dbReference>
<dbReference type="InterPro" id="IPR015943">
    <property type="entry name" value="WD40/YVTN_repeat-like_dom_sf"/>
</dbReference>
<feature type="chain" id="PRO_5038906052" evidence="2">
    <location>
        <begin position="29"/>
        <end position="412"/>
    </location>
</feature>
<dbReference type="Gene3D" id="2.130.10.10">
    <property type="entry name" value="YVTN repeat-like/Quinoprotein amine dehydrogenase"/>
    <property type="match status" value="2"/>
</dbReference>
<dbReference type="AlphaFoldDB" id="A0A4Y8Q347"/>
<dbReference type="PANTHER" id="PTHR47199:SF2">
    <property type="entry name" value="PHOTOSYSTEM II STABILITY_ASSEMBLY FACTOR HCF136, CHLOROPLASTIC"/>
    <property type="match status" value="1"/>
</dbReference>
<evidence type="ECO:0000313" key="4">
    <source>
        <dbReference type="Proteomes" id="UP000298246"/>
    </source>
</evidence>